<reference evidence="3 4" key="1">
    <citation type="journal article" date="2015" name="Stand. Genomic Sci.">
        <title>Genomic Encyclopedia of Bacterial and Archaeal Type Strains, Phase III: the genomes of soil and plant-associated and newly described type strains.</title>
        <authorList>
            <person name="Whitman W.B."/>
            <person name="Woyke T."/>
            <person name="Klenk H.P."/>
            <person name="Zhou Y."/>
            <person name="Lilburn T.G."/>
            <person name="Beck B.J."/>
            <person name="De Vos P."/>
            <person name="Vandamme P."/>
            <person name="Eisen J.A."/>
            <person name="Garrity G."/>
            <person name="Hugenholtz P."/>
            <person name="Kyrpides N.C."/>
        </authorList>
    </citation>
    <scope>NUCLEOTIDE SEQUENCE [LARGE SCALE GENOMIC DNA]</scope>
    <source>
        <strain evidence="3 4">ASC-9842</strain>
    </source>
</reference>
<dbReference type="Proteomes" id="UP000291078">
    <property type="component" value="Unassembled WGS sequence"/>
</dbReference>
<evidence type="ECO:0000313" key="3">
    <source>
        <dbReference type="EMBL" id="RZT31313.1"/>
    </source>
</evidence>
<evidence type="ECO:0000256" key="1">
    <source>
        <dbReference type="SAM" id="MobiDB-lite"/>
    </source>
</evidence>
<gene>
    <name evidence="3" type="ORF">EV147_4494</name>
</gene>
<accession>A0A4Q7RDS0</accession>
<dbReference type="AlphaFoldDB" id="A0A4Q7RDS0"/>
<dbReference type="Pfam" id="PF24316">
    <property type="entry name" value="Tli3"/>
    <property type="match status" value="1"/>
</dbReference>
<name>A0A4Q7RDS0_9BURK</name>
<feature type="domain" description="Tli3-like" evidence="2">
    <location>
        <begin position="31"/>
        <end position="157"/>
    </location>
</feature>
<keyword evidence="4" id="KW-1185">Reference proteome</keyword>
<dbReference type="InterPro" id="IPR057562">
    <property type="entry name" value="Tli3-like_dom"/>
</dbReference>
<protein>
    <recommendedName>
        <fullName evidence="2">Tli3-like domain-containing protein</fullName>
    </recommendedName>
</protein>
<evidence type="ECO:0000259" key="2">
    <source>
        <dbReference type="Pfam" id="PF24316"/>
    </source>
</evidence>
<feature type="region of interest" description="Disordered" evidence="1">
    <location>
        <begin position="89"/>
        <end position="113"/>
    </location>
</feature>
<evidence type="ECO:0000313" key="4">
    <source>
        <dbReference type="Proteomes" id="UP000291078"/>
    </source>
</evidence>
<sequence length="230" mass="26023">MKLRLAFITATIMANGCAVKQQTPPRKIRNYDVPPQVIYRIDDQRFVTLENYRDCHHGTTYYNDTRQGIRTKLGTDSFENYQGRLINADPSGQNLAFPASDPPERSSPERGSNMTVLYSTDGGRSFIGTYYMYNSWQVFRDSADYIIAVTSDRLYIASKVGRTVDDFGVDQLPLNPGIDLRKAYPPGVRGDSFLASRRPNYLNGLRTPSGQEYLSCDPSIRPTNLPEKKK</sequence>
<proteinExistence type="predicted"/>
<dbReference type="RefSeq" id="WP_130393390.1">
    <property type="nucleotide sequence ID" value="NZ_SGXM01000009.1"/>
</dbReference>
<organism evidence="3 4">
    <name type="scientific">Cupriavidus agavae</name>
    <dbReference type="NCBI Taxonomy" id="1001822"/>
    <lineage>
        <taxon>Bacteria</taxon>
        <taxon>Pseudomonadati</taxon>
        <taxon>Pseudomonadota</taxon>
        <taxon>Betaproteobacteria</taxon>
        <taxon>Burkholderiales</taxon>
        <taxon>Burkholderiaceae</taxon>
        <taxon>Cupriavidus</taxon>
    </lineage>
</organism>
<comment type="caution">
    <text evidence="3">The sequence shown here is derived from an EMBL/GenBank/DDBJ whole genome shotgun (WGS) entry which is preliminary data.</text>
</comment>
<dbReference type="EMBL" id="SGXM01000009">
    <property type="protein sequence ID" value="RZT31313.1"/>
    <property type="molecule type" value="Genomic_DNA"/>
</dbReference>